<reference evidence="1" key="1">
    <citation type="journal article" date="2014" name="Front. Microbiol.">
        <title>High frequency of phylogenetically diverse reductive dehalogenase-homologous genes in deep subseafloor sedimentary metagenomes.</title>
        <authorList>
            <person name="Kawai M."/>
            <person name="Futagami T."/>
            <person name="Toyoda A."/>
            <person name="Takaki Y."/>
            <person name="Nishi S."/>
            <person name="Hori S."/>
            <person name="Arai W."/>
            <person name="Tsubouchi T."/>
            <person name="Morono Y."/>
            <person name="Uchiyama I."/>
            <person name="Ito T."/>
            <person name="Fujiyama A."/>
            <person name="Inagaki F."/>
            <person name="Takami H."/>
        </authorList>
    </citation>
    <scope>NUCLEOTIDE SEQUENCE</scope>
    <source>
        <strain evidence="1">Expedition CK06-06</strain>
    </source>
</reference>
<name>X0W7A6_9ZZZZ</name>
<protein>
    <submittedName>
        <fullName evidence="1">Uncharacterized protein</fullName>
    </submittedName>
</protein>
<sequence length="246" mass="26803">MAIPFLPSLLPRALRNRAKASTPAIPRRFVALKTYSGTPLRAFYPGDGAGNFPTHPDDGRAMLTDRLSEATGRHSDGEEYFATFAQLSAFSENGISRIFNRDFNRHHDNMLLFRGLDFMPNLNHNHGAMLGNFGLRTSALEGPLPGAQVNVTIDQVMARSPQVYPTSPSGPRILHLGSRRNTFSYGPTDPNNLLATGLEAVQQAQAYIDPRVAFDAVLAGVGGDPSDDQAQGPGVKLIDRVLDDYR</sequence>
<organism evidence="1">
    <name type="scientific">marine sediment metagenome</name>
    <dbReference type="NCBI Taxonomy" id="412755"/>
    <lineage>
        <taxon>unclassified sequences</taxon>
        <taxon>metagenomes</taxon>
        <taxon>ecological metagenomes</taxon>
    </lineage>
</organism>
<evidence type="ECO:0000313" key="1">
    <source>
        <dbReference type="EMBL" id="GAG26834.1"/>
    </source>
</evidence>
<gene>
    <name evidence="1" type="ORF">S01H1_50066</name>
</gene>
<dbReference type="AlphaFoldDB" id="X0W7A6"/>
<dbReference type="EMBL" id="BARS01032241">
    <property type="protein sequence ID" value="GAG26834.1"/>
    <property type="molecule type" value="Genomic_DNA"/>
</dbReference>
<proteinExistence type="predicted"/>
<comment type="caution">
    <text evidence="1">The sequence shown here is derived from an EMBL/GenBank/DDBJ whole genome shotgun (WGS) entry which is preliminary data.</text>
</comment>
<accession>X0W7A6</accession>
<feature type="non-terminal residue" evidence="1">
    <location>
        <position position="246"/>
    </location>
</feature>